<feature type="region of interest" description="Disordered" evidence="1">
    <location>
        <begin position="365"/>
        <end position="570"/>
    </location>
</feature>
<comment type="caution">
    <text evidence="2">The sequence shown here is derived from an EMBL/GenBank/DDBJ whole genome shotgun (WGS) entry which is preliminary data.</text>
</comment>
<feature type="compositionally biased region" description="Low complexity" evidence="1">
    <location>
        <begin position="433"/>
        <end position="458"/>
    </location>
</feature>
<sequence>MSQDFAPSNPFRRSVLSRSDADTSRIDAVHVASVLDSTSQLAGEQGAAPTGDPTLPPVNSKTDQISSPSTPVVHERGLSIQTRPCQPFISDSTEASPTDPFDSASEDDDEEIENLPEDTRGDQPDASTKSHPSYEAIPLNPFRKVSDGADDRERRQPLDYSRSAPLPSWSGEASKHAPARISLDVDAFKRLILTGNAAGSAAASSANLISPQVQTHPQASPAADCGNSTDTSSISRQSIFEPTLDAQLDTPRTSHEISASDEERQRLVQDGSLSNHRKKKPPLPRTRHGKLIKDNGHLANPSSLSLPSLIPTDVEAITSTQLKPSTDLNKPLPPPPQTNTPESEIGDYGDAVNLGWTTESSSASQAHLSAIQRKSLLSPPVTRQRSQRSKISRENSTDESLLLSDTTPRGPSLDSFGSTPSPSIKAPPPPPIRRSVSVRSVSSVPAVPAVPLTPSVVPNPTDPLPASKSHNTAPPPPPVRSPSSSSAKRTPRRSSILGGAITSPPLPVSTAMAPPPPPPRQRGSSRSSLDNPTSSLPPDRTSGEFWLSSGGSLNRESGATLGQVPGATDGASDVRAMDILADLSALQKEVDELRGRYEKRTSSGQSA</sequence>
<evidence type="ECO:0000256" key="1">
    <source>
        <dbReference type="SAM" id="MobiDB-lite"/>
    </source>
</evidence>
<reference evidence="2" key="1">
    <citation type="submission" date="2021-03" db="EMBL/GenBank/DDBJ databases">
        <title>Comparative genomics and phylogenomic investigation of the class Geoglossomycetes provide insights into ecological specialization and systematics.</title>
        <authorList>
            <person name="Melie T."/>
            <person name="Pirro S."/>
            <person name="Miller A.N."/>
            <person name="Quandt A."/>
        </authorList>
    </citation>
    <scope>NUCLEOTIDE SEQUENCE</scope>
    <source>
        <strain evidence="2">CAQ_001_2017</strain>
    </source>
</reference>
<gene>
    <name evidence="2" type="ORF">GP486_001287</name>
</gene>
<evidence type="ECO:0000313" key="3">
    <source>
        <dbReference type="Proteomes" id="UP000750711"/>
    </source>
</evidence>
<feature type="region of interest" description="Disordered" evidence="1">
    <location>
        <begin position="321"/>
        <end position="353"/>
    </location>
</feature>
<feature type="compositionally biased region" description="Basic residues" evidence="1">
    <location>
        <begin position="275"/>
        <end position="290"/>
    </location>
</feature>
<protein>
    <submittedName>
        <fullName evidence="2">Uncharacterized protein</fullName>
    </submittedName>
</protein>
<feature type="region of interest" description="Disordered" evidence="1">
    <location>
        <begin position="1"/>
        <end position="25"/>
    </location>
</feature>
<feature type="compositionally biased region" description="Polar residues" evidence="1">
    <location>
        <begin position="57"/>
        <end position="70"/>
    </location>
</feature>
<feature type="region of interest" description="Disordered" evidence="1">
    <location>
        <begin position="212"/>
        <end position="307"/>
    </location>
</feature>
<evidence type="ECO:0000313" key="2">
    <source>
        <dbReference type="EMBL" id="KAH0565326.1"/>
    </source>
</evidence>
<name>A0A9P8LGY8_9PEZI</name>
<dbReference type="AlphaFoldDB" id="A0A9P8LGY8"/>
<feature type="region of interest" description="Disordered" evidence="1">
    <location>
        <begin position="37"/>
        <end position="177"/>
    </location>
</feature>
<dbReference type="EMBL" id="JAGHQM010000108">
    <property type="protein sequence ID" value="KAH0565326.1"/>
    <property type="molecule type" value="Genomic_DNA"/>
</dbReference>
<feature type="compositionally biased region" description="Polar residues" evidence="1">
    <location>
        <begin position="226"/>
        <end position="240"/>
    </location>
</feature>
<feature type="compositionally biased region" description="Acidic residues" evidence="1">
    <location>
        <begin position="104"/>
        <end position="116"/>
    </location>
</feature>
<accession>A0A9P8LGY8</accession>
<keyword evidence="3" id="KW-1185">Reference proteome</keyword>
<organism evidence="2 3">
    <name type="scientific">Trichoglossum hirsutum</name>
    <dbReference type="NCBI Taxonomy" id="265104"/>
    <lineage>
        <taxon>Eukaryota</taxon>
        <taxon>Fungi</taxon>
        <taxon>Dikarya</taxon>
        <taxon>Ascomycota</taxon>
        <taxon>Pezizomycotina</taxon>
        <taxon>Geoglossomycetes</taxon>
        <taxon>Geoglossales</taxon>
        <taxon>Geoglossaceae</taxon>
        <taxon>Trichoglossum</taxon>
    </lineage>
</organism>
<dbReference type="Proteomes" id="UP000750711">
    <property type="component" value="Unassembled WGS sequence"/>
</dbReference>
<proteinExistence type="predicted"/>
<feature type="compositionally biased region" description="Basic and acidic residues" evidence="1">
    <location>
        <begin position="144"/>
        <end position="157"/>
    </location>
</feature>
<feature type="compositionally biased region" description="Polar residues" evidence="1">
    <location>
        <begin position="79"/>
        <end position="96"/>
    </location>
</feature>